<evidence type="ECO:0008006" key="4">
    <source>
        <dbReference type="Google" id="ProtNLM"/>
    </source>
</evidence>
<keyword evidence="1" id="KW-0812">Transmembrane</keyword>
<dbReference type="AlphaFoldDB" id="A0A238YP56"/>
<keyword evidence="1" id="KW-0472">Membrane</keyword>
<keyword evidence="1" id="KW-1133">Transmembrane helix</keyword>
<feature type="transmembrane region" description="Helical" evidence="1">
    <location>
        <begin position="487"/>
        <end position="507"/>
    </location>
</feature>
<organism evidence="2 3">
    <name type="scientific">Halorubrum ezzemoulense</name>
    <name type="common">Halorubrum chaoviator</name>
    <dbReference type="NCBI Taxonomy" id="337243"/>
    <lineage>
        <taxon>Archaea</taxon>
        <taxon>Methanobacteriati</taxon>
        <taxon>Methanobacteriota</taxon>
        <taxon>Stenosarchaea group</taxon>
        <taxon>Halobacteria</taxon>
        <taxon>Halobacteriales</taxon>
        <taxon>Haloferacaceae</taxon>
        <taxon>Halorubrum</taxon>
    </lineage>
</organism>
<sequence>MNRGNNTTLSCSRLERVASLIILSMLVVSVFAVTAPVVSAQSSGTAIAISNITASTQTPTAGEPFSLRVTISNYPNSQRTANLNDLVVEVDGDREHILNGLGQLTPGSQMTVSVPVTINDPGQQTISLKLYGSAGAVINVQSQYVVDVRDPQLPSLGIAVTEPKTDQTGDITVSNPVVGATRQVNVTVANGNTESLRNVQLRLDSDGDIRNPRRVSALIASGDQTSHTYRVKFSRSGQQSLNATLIYDTPSGKTRTVSQVDTVNVDAATSDVTLDVSNRIRNDSSVILTELHQFGNVELEDVQIRAVNDGSTVARVPISNVPGEGSRNATLDDNDIPAGNITIVATFTAGTDRQTIQQSLRYSKYSPAPTSAIALTDVGITQGGGTLTIEGEAANVGTAQVNSVLISAANTDAVTPVGPTKEYFIDNIDSNEFETFEATVNASSNLDQIPIQVEYTINGQRVSSTLPVDIGTIESQSDSNQEGGSPLLAIGLLMIVVVGAGIGVYRWRN</sequence>
<name>A0A238YP56_HALEZ</name>
<reference evidence="2 3" key="1">
    <citation type="submission" date="2017-06" db="EMBL/GenBank/DDBJ databases">
        <authorList>
            <person name="Kim H.J."/>
            <person name="Triplett B.A."/>
        </authorList>
    </citation>
    <scope>NUCLEOTIDE SEQUENCE [LARGE SCALE GENOMIC DNA]</scope>
    <source>
        <strain evidence="2 3">DSM 19316</strain>
    </source>
</reference>
<dbReference type="EMBL" id="FZNK01000015">
    <property type="protein sequence ID" value="SNR72373.1"/>
    <property type="molecule type" value="Genomic_DNA"/>
</dbReference>
<evidence type="ECO:0000313" key="3">
    <source>
        <dbReference type="Proteomes" id="UP000198297"/>
    </source>
</evidence>
<proteinExistence type="predicted"/>
<protein>
    <recommendedName>
        <fullName evidence="4">CARDB domain-containing protein</fullName>
    </recommendedName>
</protein>
<dbReference type="Proteomes" id="UP000198297">
    <property type="component" value="Unassembled WGS sequence"/>
</dbReference>
<dbReference type="PANTHER" id="PTHR35902">
    <property type="entry name" value="S-LAYER DOMAIN-LIKE PROTEIN-RELATED"/>
    <property type="match status" value="1"/>
</dbReference>
<evidence type="ECO:0000256" key="1">
    <source>
        <dbReference type="SAM" id="Phobius"/>
    </source>
</evidence>
<dbReference type="PANTHER" id="PTHR35902:SF6">
    <property type="entry name" value="CONSERVED WITHIN P. AEROPHILUM"/>
    <property type="match status" value="1"/>
</dbReference>
<gene>
    <name evidence="2" type="ORF">SAMN06266787_11523</name>
</gene>
<accession>A0A238YP56</accession>
<evidence type="ECO:0000313" key="2">
    <source>
        <dbReference type="EMBL" id="SNR72373.1"/>
    </source>
</evidence>